<evidence type="ECO:0000256" key="1">
    <source>
        <dbReference type="SAM" id="MobiDB-lite"/>
    </source>
</evidence>
<gene>
    <name evidence="2" type="ORF">OXD698_LOCUS44907</name>
</gene>
<dbReference type="Proteomes" id="UP000663844">
    <property type="component" value="Unassembled WGS sequence"/>
</dbReference>
<reference evidence="2" key="1">
    <citation type="submission" date="2021-02" db="EMBL/GenBank/DDBJ databases">
        <authorList>
            <person name="Nowell W R."/>
        </authorList>
    </citation>
    <scope>NUCLEOTIDE SEQUENCE</scope>
</reference>
<dbReference type="AlphaFoldDB" id="A0A820GGV8"/>
<sequence>AHPVRVQVNHHPQSAFKPIKPEQHDD</sequence>
<evidence type="ECO:0000313" key="3">
    <source>
        <dbReference type="Proteomes" id="UP000663844"/>
    </source>
</evidence>
<organism evidence="2 3">
    <name type="scientific">Adineta steineri</name>
    <dbReference type="NCBI Taxonomy" id="433720"/>
    <lineage>
        <taxon>Eukaryota</taxon>
        <taxon>Metazoa</taxon>
        <taxon>Spiralia</taxon>
        <taxon>Gnathifera</taxon>
        <taxon>Rotifera</taxon>
        <taxon>Eurotatoria</taxon>
        <taxon>Bdelloidea</taxon>
        <taxon>Adinetida</taxon>
        <taxon>Adinetidae</taxon>
        <taxon>Adineta</taxon>
    </lineage>
</organism>
<protein>
    <submittedName>
        <fullName evidence="2">Uncharacterized protein</fullName>
    </submittedName>
</protein>
<name>A0A820GGV8_9BILA</name>
<feature type="region of interest" description="Disordered" evidence="1">
    <location>
        <begin position="1"/>
        <end position="26"/>
    </location>
</feature>
<feature type="non-terminal residue" evidence="2">
    <location>
        <position position="1"/>
    </location>
</feature>
<evidence type="ECO:0000313" key="2">
    <source>
        <dbReference type="EMBL" id="CAF4278244.1"/>
    </source>
</evidence>
<proteinExistence type="predicted"/>
<comment type="caution">
    <text evidence="2">The sequence shown here is derived from an EMBL/GenBank/DDBJ whole genome shotgun (WGS) entry which is preliminary data.</text>
</comment>
<dbReference type="EMBL" id="CAJOAZ010014278">
    <property type="protein sequence ID" value="CAF4278244.1"/>
    <property type="molecule type" value="Genomic_DNA"/>
</dbReference>
<accession>A0A820GGV8</accession>